<reference evidence="2" key="1">
    <citation type="submission" date="2023-07" db="EMBL/GenBank/DDBJ databases">
        <title>draft genome sequence of fig (Ficus carica).</title>
        <authorList>
            <person name="Takahashi T."/>
            <person name="Nishimura K."/>
        </authorList>
    </citation>
    <scope>NUCLEOTIDE SEQUENCE</scope>
</reference>
<dbReference type="EMBL" id="BTGU01001767">
    <property type="protein sequence ID" value="GMN29004.1"/>
    <property type="molecule type" value="Genomic_DNA"/>
</dbReference>
<evidence type="ECO:0000259" key="1">
    <source>
        <dbReference type="Pfam" id="PF14111"/>
    </source>
</evidence>
<accession>A0AA88D716</accession>
<evidence type="ECO:0000313" key="3">
    <source>
        <dbReference type="Proteomes" id="UP001187192"/>
    </source>
</evidence>
<organism evidence="2 3">
    <name type="scientific">Ficus carica</name>
    <name type="common">Common fig</name>
    <dbReference type="NCBI Taxonomy" id="3494"/>
    <lineage>
        <taxon>Eukaryota</taxon>
        <taxon>Viridiplantae</taxon>
        <taxon>Streptophyta</taxon>
        <taxon>Embryophyta</taxon>
        <taxon>Tracheophyta</taxon>
        <taxon>Spermatophyta</taxon>
        <taxon>Magnoliopsida</taxon>
        <taxon>eudicotyledons</taxon>
        <taxon>Gunneridae</taxon>
        <taxon>Pentapetalae</taxon>
        <taxon>rosids</taxon>
        <taxon>fabids</taxon>
        <taxon>Rosales</taxon>
        <taxon>Moraceae</taxon>
        <taxon>Ficeae</taxon>
        <taxon>Ficus</taxon>
    </lineage>
</organism>
<gene>
    <name evidence="2" type="ORF">TIFTF001_041255</name>
</gene>
<feature type="domain" description="DUF4283" evidence="1">
    <location>
        <begin position="33"/>
        <end position="96"/>
    </location>
</feature>
<comment type="caution">
    <text evidence="2">The sequence shown here is derived from an EMBL/GenBank/DDBJ whole genome shotgun (WGS) entry which is preliminary data.</text>
</comment>
<name>A0AA88D716_FICCA</name>
<evidence type="ECO:0000313" key="2">
    <source>
        <dbReference type="EMBL" id="GMN29004.1"/>
    </source>
</evidence>
<dbReference type="Pfam" id="PF14111">
    <property type="entry name" value="DUF4283"/>
    <property type="match status" value="1"/>
</dbReference>
<keyword evidence="3" id="KW-1185">Reference proteome</keyword>
<dbReference type="InterPro" id="IPR025558">
    <property type="entry name" value="DUF4283"/>
</dbReference>
<dbReference type="AlphaFoldDB" id="A0AA88D716"/>
<protein>
    <recommendedName>
        <fullName evidence="1">DUF4283 domain-containing protein</fullName>
    </recommendedName>
</protein>
<proteinExistence type="predicted"/>
<sequence length="96" mass="11249">MKEMVDRWRSLAITEKEEEVIGVGDDLVLKGKEKSPKALVGKLLSCRPYNKRHFKETIANLWKIVGGFEIREIEEDIYLFIIKDDKEIERILSMEP</sequence>
<dbReference type="Proteomes" id="UP001187192">
    <property type="component" value="Unassembled WGS sequence"/>
</dbReference>